<evidence type="ECO:0000259" key="11">
    <source>
        <dbReference type="PROSITE" id="PS50865"/>
    </source>
</evidence>
<keyword evidence="6" id="KW-0805">Transcription regulation</keyword>
<sequence>PPAPLLLPAPPQLPAACGARQLSKLKRFLTTLQQFGSDISAEIGERVRALVLALVNSTISIEDFHSKLQEATNFPLRPFVIPFLKANLPLLQRELMLCARLAKQSPSQYLAQHERLLLEGIPHGGGGGGGGESHSPVGAEATDVAVGEVNQNGKRRAMDKMKGAALEGIVASPPDAAVAAVAAKRARVLSPILHRFSPGANGLPAGGRTPTGGLETPGGGGIGGGNLLHPGHISTTTNGVAAPSHHHHQQQQHHHHHPQQHLQQQQLHHHQQQHQQQQHHVTSPGVPGSPATVGLRYAADDATREGYGARHHQGADGRESGSERRRALMGLHGARPQDVVDHRLTDREWSEEWKHLDNLLNCLLDMVEKTRRALTVMRRCQESDREELAHWARRYGDSEELRKDAGRDLGTPRSSPAFVPDEIWRKAEEAVNEVKRQAVTELQRAMADSERKAHELIVTERAKMERVLADAKRQALEDAAMIVLQQDDSTESCWNCGRKASETCSGCNSARYCGAFCQHKDWERHHHVCGMAQHKKLSQQQQHHHQQQQQQQQQHIPEAMSAEPPSPSISPGPGGGSPASVVKIQSGTPRPATPDDSVVVEPASC</sequence>
<dbReference type="PROSITE" id="PS01360">
    <property type="entry name" value="ZF_MYND_1"/>
    <property type="match status" value="1"/>
</dbReference>
<dbReference type="PROSITE" id="PS50865">
    <property type="entry name" value="ZF_MYND_2"/>
    <property type="match status" value="1"/>
</dbReference>
<dbReference type="AlphaFoldDB" id="A0AAJ7U745"/>
<dbReference type="InterPro" id="IPR014896">
    <property type="entry name" value="NHR2"/>
</dbReference>
<dbReference type="Gene3D" id="1.20.120.1110">
    <property type="entry name" value="TAFH/NHR1 domain"/>
    <property type="match status" value="1"/>
</dbReference>
<dbReference type="InterPro" id="IPR003894">
    <property type="entry name" value="TAFH_NHR1"/>
</dbReference>
<dbReference type="GO" id="GO:0006351">
    <property type="term" value="P:DNA-templated transcription"/>
    <property type="evidence" value="ECO:0007669"/>
    <property type="project" value="InterPro"/>
</dbReference>
<feature type="compositionally biased region" description="Low complexity" evidence="10">
    <location>
        <begin position="547"/>
        <end position="563"/>
    </location>
</feature>
<dbReference type="GO" id="GO:0003714">
    <property type="term" value="F:transcription corepressor activity"/>
    <property type="evidence" value="ECO:0007669"/>
    <property type="project" value="InterPro"/>
</dbReference>
<dbReference type="SMART" id="SM00549">
    <property type="entry name" value="TAFH"/>
    <property type="match status" value="1"/>
</dbReference>
<organism evidence="13 14">
    <name type="scientific">Petromyzon marinus</name>
    <name type="common">Sea lamprey</name>
    <dbReference type="NCBI Taxonomy" id="7757"/>
    <lineage>
        <taxon>Eukaryota</taxon>
        <taxon>Metazoa</taxon>
        <taxon>Chordata</taxon>
        <taxon>Craniata</taxon>
        <taxon>Vertebrata</taxon>
        <taxon>Cyclostomata</taxon>
        <taxon>Hyperoartia</taxon>
        <taxon>Petromyzontiformes</taxon>
        <taxon>Petromyzontidae</taxon>
        <taxon>Petromyzon</taxon>
    </lineage>
</organism>
<dbReference type="SUPFAM" id="SSF144232">
    <property type="entry name" value="HIT/MYND zinc finger-like"/>
    <property type="match status" value="1"/>
</dbReference>
<dbReference type="GO" id="GO:0008270">
    <property type="term" value="F:zinc ion binding"/>
    <property type="evidence" value="ECO:0007669"/>
    <property type="project" value="UniProtKB-KW"/>
</dbReference>
<dbReference type="FunFam" id="1.20.120.1110:FF:000001">
    <property type="entry name" value="RUNX1 translocation partner 1"/>
    <property type="match status" value="1"/>
</dbReference>
<keyword evidence="5" id="KW-0862">Zinc</keyword>
<accession>A0AAJ7U745</accession>
<dbReference type="RefSeq" id="XP_032830384.1">
    <property type="nucleotide sequence ID" value="XM_032974493.1"/>
</dbReference>
<feature type="compositionally biased region" description="Gly residues" evidence="10">
    <location>
        <begin position="215"/>
        <end position="226"/>
    </location>
</feature>
<dbReference type="PANTHER" id="PTHR10379">
    <property type="entry name" value="MTG8 ETO EIGHT TWENTY ONE PROTEIN"/>
    <property type="match status" value="1"/>
</dbReference>
<keyword evidence="13" id="KW-1185">Reference proteome</keyword>
<feature type="compositionally biased region" description="Basic residues" evidence="10">
    <location>
        <begin position="244"/>
        <end position="259"/>
    </location>
</feature>
<name>A0AAJ7U745_PETMA</name>
<dbReference type="InterPro" id="IPR013289">
    <property type="entry name" value="CBFA2T1/2/3"/>
</dbReference>
<evidence type="ECO:0000256" key="3">
    <source>
        <dbReference type="ARBA" id="ARBA00022723"/>
    </source>
</evidence>
<keyword evidence="4 9" id="KW-0863">Zinc-finger</keyword>
<dbReference type="Pfam" id="PF01753">
    <property type="entry name" value="zf-MYND"/>
    <property type="match status" value="1"/>
</dbReference>
<evidence type="ECO:0000256" key="4">
    <source>
        <dbReference type="ARBA" id="ARBA00022771"/>
    </source>
</evidence>
<dbReference type="InterPro" id="IPR037249">
    <property type="entry name" value="TAFH/NHR1_dom_sf"/>
</dbReference>
<dbReference type="Gene3D" id="6.10.140.2220">
    <property type="match status" value="1"/>
</dbReference>
<evidence type="ECO:0000256" key="2">
    <source>
        <dbReference type="ARBA" id="ARBA00022491"/>
    </source>
</evidence>
<dbReference type="Gene3D" id="6.10.250.230">
    <property type="match status" value="1"/>
</dbReference>
<evidence type="ECO:0000313" key="14">
    <source>
        <dbReference type="RefSeq" id="XP_032830384.1"/>
    </source>
</evidence>
<evidence type="ECO:0000256" key="9">
    <source>
        <dbReference type="PROSITE-ProRule" id="PRU00134"/>
    </source>
</evidence>
<dbReference type="SUPFAM" id="SSF158553">
    <property type="entry name" value="TAFH domain-like"/>
    <property type="match status" value="1"/>
</dbReference>
<evidence type="ECO:0000256" key="6">
    <source>
        <dbReference type="ARBA" id="ARBA00023015"/>
    </source>
</evidence>
<feature type="domain" description="MYND-type" evidence="11">
    <location>
        <begin position="493"/>
        <end position="529"/>
    </location>
</feature>
<evidence type="ECO:0000259" key="12">
    <source>
        <dbReference type="PROSITE" id="PS51119"/>
    </source>
</evidence>
<keyword evidence="8" id="KW-0539">Nucleus</keyword>
<evidence type="ECO:0000256" key="5">
    <source>
        <dbReference type="ARBA" id="ARBA00022833"/>
    </source>
</evidence>
<protein>
    <submittedName>
        <fullName evidence="14">Protein CBFA2T2-like</fullName>
    </submittedName>
</protein>
<keyword evidence="2" id="KW-0678">Repressor</keyword>
<dbReference type="PROSITE" id="PS51119">
    <property type="entry name" value="TAFH"/>
    <property type="match status" value="1"/>
</dbReference>
<dbReference type="GO" id="GO:0005634">
    <property type="term" value="C:nucleus"/>
    <property type="evidence" value="ECO:0007669"/>
    <property type="project" value="UniProtKB-SubCell"/>
</dbReference>
<proteinExistence type="predicted"/>
<comment type="subcellular location">
    <subcellularLocation>
        <location evidence="1">Nucleus</location>
    </subcellularLocation>
</comment>
<feature type="compositionally biased region" description="Basic residues" evidence="10">
    <location>
        <begin position="534"/>
        <end position="546"/>
    </location>
</feature>
<evidence type="ECO:0000256" key="7">
    <source>
        <dbReference type="ARBA" id="ARBA00023163"/>
    </source>
</evidence>
<evidence type="ECO:0000256" key="1">
    <source>
        <dbReference type="ARBA" id="ARBA00004123"/>
    </source>
</evidence>
<dbReference type="InterPro" id="IPR002893">
    <property type="entry name" value="Znf_MYND"/>
</dbReference>
<gene>
    <name evidence="14" type="primary">LOC116954074</name>
</gene>
<dbReference type="KEGG" id="pmrn:116954074"/>
<dbReference type="Proteomes" id="UP001318040">
    <property type="component" value="Chromosome 54"/>
</dbReference>
<feature type="non-terminal residue" evidence="14">
    <location>
        <position position="1"/>
    </location>
</feature>
<dbReference type="Pfam" id="PF07531">
    <property type="entry name" value="TAFH"/>
    <property type="match status" value="1"/>
</dbReference>
<keyword evidence="7" id="KW-0804">Transcription</keyword>
<keyword evidence="3" id="KW-0479">Metal-binding</keyword>
<feature type="domain" description="TAFH" evidence="12">
    <location>
        <begin position="19"/>
        <end position="114"/>
    </location>
</feature>
<feature type="region of interest" description="Disordered" evidence="10">
    <location>
        <begin position="197"/>
        <end position="293"/>
    </location>
</feature>
<reference evidence="14" key="1">
    <citation type="submission" date="2025-08" db="UniProtKB">
        <authorList>
            <consortium name="RefSeq"/>
        </authorList>
    </citation>
    <scope>IDENTIFICATION</scope>
    <source>
        <tissue evidence="14">Sperm</tissue>
    </source>
</reference>
<evidence type="ECO:0000256" key="8">
    <source>
        <dbReference type="ARBA" id="ARBA00023242"/>
    </source>
</evidence>
<evidence type="ECO:0000313" key="13">
    <source>
        <dbReference type="Proteomes" id="UP001318040"/>
    </source>
</evidence>
<dbReference type="Pfam" id="PF08788">
    <property type="entry name" value="NHR2"/>
    <property type="match status" value="1"/>
</dbReference>
<dbReference type="PRINTS" id="PR01875">
    <property type="entry name" value="ETOFAMILY"/>
</dbReference>
<evidence type="ECO:0000256" key="10">
    <source>
        <dbReference type="SAM" id="MobiDB-lite"/>
    </source>
</evidence>
<feature type="region of interest" description="Disordered" evidence="10">
    <location>
        <begin position="534"/>
        <end position="605"/>
    </location>
</feature>
<dbReference type="PANTHER" id="PTHR10379:SF14">
    <property type="entry name" value="NERVY, ISOFORM D"/>
    <property type="match status" value="1"/>
</dbReference>
<dbReference type="FunFam" id="6.10.140.2220:FF:000001">
    <property type="entry name" value="CBFA2/RUNX1 translocation partner 3"/>
    <property type="match status" value="1"/>
</dbReference>